<gene>
    <name evidence="6" type="primary">rlmH</name>
    <name evidence="7" type="ORF">AWM75_05695</name>
</gene>
<dbReference type="Gene3D" id="3.40.1280.10">
    <property type="match status" value="1"/>
</dbReference>
<dbReference type="GO" id="GO:0005737">
    <property type="term" value="C:cytoplasm"/>
    <property type="evidence" value="ECO:0007669"/>
    <property type="project" value="UniProtKB-SubCell"/>
</dbReference>
<comment type="subunit">
    <text evidence="6">Homodimer.</text>
</comment>
<evidence type="ECO:0000256" key="2">
    <source>
        <dbReference type="ARBA" id="ARBA00022603"/>
    </source>
</evidence>
<dbReference type="Pfam" id="PF02590">
    <property type="entry name" value="SPOUT_MTase"/>
    <property type="match status" value="1"/>
</dbReference>
<dbReference type="InterPro" id="IPR003742">
    <property type="entry name" value="RlmH-like"/>
</dbReference>
<protein>
    <recommendedName>
        <fullName evidence="6">Ribosomal RNA large subunit methyltransferase H</fullName>
        <ecNumber evidence="6">2.1.1.177</ecNumber>
    </recommendedName>
    <alternativeName>
        <fullName evidence="6">23S rRNA (pseudouridine1915-N3)-methyltransferase</fullName>
    </alternativeName>
    <alternativeName>
        <fullName evidence="6">23S rRNA m3Psi1915 methyltransferase</fullName>
    </alternativeName>
    <alternativeName>
        <fullName evidence="6">rRNA (pseudouridine-N3-)-methyltransferase RlmH</fullName>
    </alternativeName>
</protein>
<evidence type="ECO:0000313" key="7">
    <source>
        <dbReference type="EMBL" id="AMB99520.1"/>
    </source>
</evidence>
<dbReference type="KEGG" id="auh:AWM75_05695"/>
<dbReference type="PANTHER" id="PTHR33603">
    <property type="entry name" value="METHYLTRANSFERASE"/>
    <property type="match status" value="1"/>
</dbReference>
<comment type="similarity">
    <text evidence="5 6">Belongs to the RNA methyltransferase RlmH family.</text>
</comment>
<dbReference type="InterPro" id="IPR029026">
    <property type="entry name" value="tRNA_m1G_MTases_N"/>
</dbReference>
<reference evidence="8" key="2">
    <citation type="submission" date="2016-01" db="EMBL/GenBank/DDBJ databases">
        <title>Six Aerococcus type strain genome sequencing and assembly using PacBio and Illumina Hiseq.</title>
        <authorList>
            <person name="Carkaci D."/>
            <person name="Dargis R."/>
            <person name="Nielsen X.C."/>
            <person name="Skovgaard O."/>
            <person name="Fuursted K."/>
            <person name="Christensen J.J."/>
        </authorList>
    </citation>
    <scope>NUCLEOTIDE SEQUENCE [LARGE SCALE GENOMIC DNA]</scope>
    <source>
        <strain evidence="8">CCUG42038B</strain>
    </source>
</reference>
<dbReference type="NCBIfam" id="NF000985">
    <property type="entry name" value="PRK00103.1-3"/>
    <property type="match status" value="1"/>
</dbReference>
<keyword evidence="8" id="KW-1185">Reference proteome</keyword>
<comment type="subcellular location">
    <subcellularLocation>
        <location evidence="6">Cytoplasm</location>
    </subcellularLocation>
</comment>
<feature type="binding site" evidence="6">
    <location>
        <position position="76"/>
    </location>
    <ligand>
        <name>S-adenosyl-L-methionine</name>
        <dbReference type="ChEBI" id="CHEBI:59789"/>
    </ligand>
</feature>
<evidence type="ECO:0000256" key="1">
    <source>
        <dbReference type="ARBA" id="ARBA00022552"/>
    </source>
</evidence>
<proteinExistence type="inferred from homology"/>
<keyword evidence="3 6" id="KW-0808">Transferase</keyword>
<dbReference type="STRING" id="128944.AWM75_05695"/>
<dbReference type="RefSeq" id="WP_067979436.1">
    <property type="nucleotide sequence ID" value="NZ_CP014163.1"/>
</dbReference>
<name>A0A120IAY9_9LACT</name>
<dbReference type="PIRSF" id="PIRSF004505">
    <property type="entry name" value="MT_bac"/>
    <property type="match status" value="1"/>
</dbReference>
<keyword evidence="4 6" id="KW-0949">S-adenosyl-L-methionine</keyword>
<feature type="binding site" evidence="6">
    <location>
        <begin position="127"/>
        <end position="132"/>
    </location>
    <ligand>
        <name>S-adenosyl-L-methionine</name>
        <dbReference type="ChEBI" id="CHEBI:59789"/>
    </ligand>
</feature>
<feature type="binding site" evidence="6">
    <location>
        <position position="108"/>
    </location>
    <ligand>
        <name>S-adenosyl-L-methionine</name>
        <dbReference type="ChEBI" id="CHEBI:59789"/>
    </ligand>
</feature>
<dbReference type="NCBIfam" id="TIGR00246">
    <property type="entry name" value="tRNA_RlmH_YbeA"/>
    <property type="match status" value="1"/>
</dbReference>
<accession>A0A120IAY9</accession>
<reference evidence="7 8" key="1">
    <citation type="journal article" date="2016" name="Genome Announc.">
        <title>Complete Genome Sequences of Aerococcus christensenii CCUG 28831T, Aerococcus sanguinicola CCUG 43001T, Aerococcus urinae CCUG 36881T, Aerococcus urinaeequi CCUG 28094T, Aerococcus urinaehominis CCUG 42038 BT, and Aerococcus viridans CCUG 4311T.</title>
        <authorList>
            <person name="Carkaci D."/>
            <person name="Dargis R."/>
            <person name="Nielsen X.C."/>
            <person name="Skovgaard O."/>
            <person name="Fuursted K."/>
            <person name="Christensen J.J."/>
        </authorList>
    </citation>
    <scope>NUCLEOTIDE SEQUENCE [LARGE SCALE GENOMIC DNA]</scope>
    <source>
        <strain evidence="7 8">CCUG42038B</strain>
    </source>
</reference>
<dbReference type="AlphaFoldDB" id="A0A120IAY9"/>
<dbReference type="PANTHER" id="PTHR33603:SF1">
    <property type="entry name" value="RIBOSOMAL RNA LARGE SUBUNIT METHYLTRANSFERASE H"/>
    <property type="match status" value="1"/>
</dbReference>
<dbReference type="InterPro" id="IPR029028">
    <property type="entry name" value="Alpha/beta_knot_MTases"/>
</dbReference>
<dbReference type="SUPFAM" id="SSF75217">
    <property type="entry name" value="alpha/beta knot"/>
    <property type="match status" value="1"/>
</dbReference>
<organism evidence="7 8">
    <name type="scientific">Aerococcus urinaehominis</name>
    <dbReference type="NCBI Taxonomy" id="128944"/>
    <lineage>
        <taxon>Bacteria</taxon>
        <taxon>Bacillati</taxon>
        <taxon>Bacillota</taxon>
        <taxon>Bacilli</taxon>
        <taxon>Lactobacillales</taxon>
        <taxon>Aerococcaceae</taxon>
        <taxon>Aerococcus</taxon>
    </lineage>
</organism>
<evidence type="ECO:0000256" key="5">
    <source>
        <dbReference type="ARBA" id="ARBA00038303"/>
    </source>
</evidence>
<dbReference type="OrthoDB" id="9806643at2"/>
<dbReference type="HAMAP" id="MF_00658">
    <property type="entry name" value="23SrRNA_methyltr_H"/>
    <property type="match status" value="1"/>
</dbReference>
<dbReference type="CDD" id="cd18081">
    <property type="entry name" value="RlmH-like"/>
    <property type="match status" value="1"/>
</dbReference>
<dbReference type="EC" id="2.1.1.177" evidence="6"/>
<evidence type="ECO:0000256" key="4">
    <source>
        <dbReference type="ARBA" id="ARBA00022691"/>
    </source>
</evidence>
<comment type="catalytic activity">
    <reaction evidence="6">
        <text>pseudouridine(1915) in 23S rRNA + S-adenosyl-L-methionine = N(3)-methylpseudouridine(1915) in 23S rRNA + S-adenosyl-L-homocysteine + H(+)</text>
        <dbReference type="Rhea" id="RHEA:42752"/>
        <dbReference type="Rhea" id="RHEA-COMP:10221"/>
        <dbReference type="Rhea" id="RHEA-COMP:10222"/>
        <dbReference type="ChEBI" id="CHEBI:15378"/>
        <dbReference type="ChEBI" id="CHEBI:57856"/>
        <dbReference type="ChEBI" id="CHEBI:59789"/>
        <dbReference type="ChEBI" id="CHEBI:65314"/>
        <dbReference type="ChEBI" id="CHEBI:74486"/>
        <dbReference type="EC" id="2.1.1.177"/>
    </reaction>
</comment>
<evidence type="ECO:0000256" key="3">
    <source>
        <dbReference type="ARBA" id="ARBA00022679"/>
    </source>
</evidence>
<dbReference type="Proteomes" id="UP000062260">
    <property type="component" value="Chromosome"/>
</dbReference>
<dbReference type="GO" id="GO:0070038">
    <property type="term" value="F:rRNA (pseudouridine-N3-)-methyltransferase activity"/>
    <property type="evidence" value="ECO:0007669"/>
    <property type="project" value="UniProtKB-UniRule"/>
</dbReference>
<keyword evidence="1 6" id="KW-0698">rRNA processing</keyword>
<dbReference type="EMBL" id="CP014163">
    <property type="protein sequence ID" value="AMB99520.1"/>
    <property type="molecule type" value="Genomic_DNA"/>
</dbReference>
<comment type="function">
    <text evidence="6">Specifically methylates the pseudouridine at position 1915 (m3Psi1915) in 23S rRNA.</text>
</comment>
<evidence type="ECO:0000313" key="8">
    <source>
        <dbReference type="Proteomes" id="UP000062260"/>
    </source>
</evidence>
<keyword evidence="6" id="KW-0963">Cytoplasm</keyword>
<keyword evidence="2 6" id="KW-0489">Methyltransferase</keyword>
<sequence>MDIQVVCVGKLKEKYLKQGVAEYQKRLSKYTKFKIDEVGDEATPDNLSDHEIEQILAKEADRILAKIGPGRKIIVLAIEGDLVSSEQLADRINQYATYGDSKLTLVIGGSLGLAEKLKAQADWSISFGRITLPHQLMRLVLTEQIYRAFRIINHHAYHK</sequence>
<evidence type="ECO:0000256" key="6">
    <source>
        <dbReference type="HAMAP-Rule" id="MF_00658"/>
    </source>
</evidence>